<keyword evidence="1" id="KW-0812">Transmembrane</keyword>
<reference evidence="3 4" key="1">
    <citation type="submission" date="2018-04" db="EMBL/GenBank/DDBJ databases">
        <title>Adhaeribacter sp. HMF7616 genome sequencing and assembly.</title>
        <authorList>
            <person name="Kang H."/>
            <person name="Kang J."/>
            <person name="Cha I."/>
            <person name="Kim H."/>
            <person name="Joh K."/>
        </authorList>
    </citation>
    <scope>NUCLEOTIDE SEQUENCE [LARGE SCALE GENOMIC DNA]</scope>
    <source>
        <strain evidence="3 4">HMF7616</strain>
    </source>
</reference>
<name>A0A369QPL3_9BACT</name>
<dbReference type="EMBL" id="QASA01000001">
    <property type="protein sequence ID" value="RDC66262.1"/>
    <property type="molecule type" value="Genomic_DNA"/>
</dbReference>
<feature type="domain" description="PH" evidence="2">
    <location>
        <begin position="34"/>
        <end position="179"/>
    </location>
</feature>
<sequence>MSLYLNLIKTLGLLVGGLYALRFLIGLFSRRQSTFTLDFHRQFSLLFWSILCFLVLIPLIGALINSAAALLPIETIFLIVASTLLLSFSLPTFFLHSQYWRFSRPFLVEIDKRNESFKIYNLQHKHFYAKEKIMRTTYTRCRSRQYFWSQYEYLTFEMTNGDKVIVTSLLLPLNQLTKFLPTTTIQTQTKTICWL</sequence>
<evidence type="ECO:0000313" key="3">
    <source>
        <dbReference type="EMBL" id="RDC66262.1"/>
    </source>
</evidence>
<evidence type="ECO:0000259" key="2">
    <source>
        <dbReference type="Pfam" id="PF26566"/>
    </source>
</evidence>
<dbReference type="InterPro" id="IPR058916">
    <property type="entry name" value="PH_40"/>
</dbReference>
<comment type="caution">
    <text evidence="3">The sequence shown here is derived from an EMBL/GenBank/DDBJ whole genome shotgun (WGS) entry which is preliminary data.</text>
</comment>
<dbReference type="Proteomes" id="UP000253919">
    <property type="component" value="Unassembled WGS sequence"/>
</dbReference>
<keyword evidence="1" id="KW-0472">Membrane</keyword>
<protein>
    <recommendedName>
        <fullName evidence="2">PH domain-containing protein</fullName>
    </recommendedName>
</protein>
<organism evidence="3 4">
    <name type="scientific">Adhaeribacter pallidiroseus</name>
    <dbReference type="NCBI Taxonomy" id="2072847"/>
    <lineage>
        <taxon>Bacteria</taxon>
        <taxon>Pseudomonadati</taxon>
        <taxon>Bacteroidota</taxon>
        <taxon>Cytophagia</taxon>
        <taxon>Cytophagales</taxon>
        <taxon>Hymenobacteraceae</taxon>
        <taxon>Adhaeribacter</taxon>
    </lineage>
</organism>
<evidence type="ECO:0000256" key="1">
    <source>
        <dbReference type="SAM" id="Phobius"/>
    </source>
</evidence>
<feature type="transmembrane region" description="Helical" evidence="1">
    <location>
        <begin position="45"/>
        <end position="64"/>
    </location>
</feature>
<accession>A0A369QPL3</accession>
<gene>
    <name evidence="3" type="ORF">AHMF7616_04893</name>
</gene>
<dbReference type="AlphaFoldDB" id="A0A369QPL3"/>
<evidence type="ECO:0000313" key="4">
    <source>
        <dbReference type="Proteomes" id="UP000253919"/>
    </source>
</evidence>
<proteinExistence type="predicted"/>
<dbReference type="OrthoDB" id="884048at2"/>
<feature type="transmembrane region" description="Helical" evidence="1">
    <location>
        <begin position="6"/>
        <end position="25"/>
    </location>
</feature>
<keyword evidence="4" id="KW-1185">Reference proteome</keyword>
<keyword evidence="1" id="KW-1133">Transmembrane helix</keyword>
<dbReference type="RefSeq" id="WP_115375151.1">
    <property type="nucleotide sequence ID" value="NZ_QASA01000001.1"/>
</dbReference>
<dbReference type="Pfam" id="PF26566">
    <property type="entry name" value="PH_40"/>
    <property type="match status" value="1"/>
</dbReference>
<feature type="transmembrane region" description="Helical" evidence="1">
    <location>
        <begin position="76"/>
        <end position="95"/>
    </location>
</feature>